<protein>
    <submittedName>
        <fullName evidence="4">Acetyl-CoA synthetase-like protein</fullName>
    </submittedName>
</protein>
<name>A0A9P4V339_9PLEO</name>
<comment type="caution">
    <text evidence="4">The sequence shown here is derived from an EMBL/GenBank/DDBJ whole genome shotgun (WGS) entry which is preliminary data.</text>
</comment>
<evidence type="ECO:0000256" key="1">
    <source>
        <dbReference type="ARBA" id="ARBA00022450"/>
    </source>
</evidence>
<proteinExistence type="predicted"/>
<keyword evidence="1" id="KW-0596">Phosphopantetheine</keyword>
<dbReference type="Proteomes" id="UP000799444">
    <property type="component" value="Unassembled WGS sequence"/>
</dbReference>
<keyword evidence="2" id="KW-0597">Phosphoprotein</keyword>
<accession>A0A9P4V339</accession>
<evidence type="ECO:0000256" key="2">
    <source>
        <dbReference type="ARBA" id="ARBA00022553"/>
    </source>
</evidence>
<gene>
    <name evidence="4" type="ORF">EJ04DRAFT_429678</name>
</gene>
<organism evidence="4 5">
    <name type="scientific">Polyplosphaeria fusca</name>
    <dbReference type="NCBI Taxonomy" id="682080"/>
    <lineage>
        <taxon>Eukaryota</taxon>
        <taxon>Fungi</taxon>
        <taxon>Dikarya</taxon>
        <taxon>Ascomycota</taxon>
        <taxon>Pezizomycotina</taxon>
        <taxon>Dothideomycetes</taxon>
        <taxon>Pleosporomycetidae</taxon>
        <taxon>Pleosporales</taxon>
        <taxon>Tetraplosphaeriaceae</taxon>
        <taxon>Polyplosphaeria</taxon>
    </lineage>
</organism>
<dbReference type="AlphaFoldDB" id="A0A9P4V339"/>
<feature type="domain" description="AMP-dependent synthetase/ligase" evidence="3">
    <location>
        <begin position="26"/>
        <end position="347"/>
    </location>
</feature>
<dbReference type="Gene3D" id="3.40.50.12780">
    <property type="entry name" value="N-terminal domain of ligase-like"/>
    <property type="match status" value="1"/>
</dbReference>
<dbReference type="Pfam" id="PF23562">
    <property type="entry name" value="AMP-binding_C_3"/>
    <property type="match status" value="1"/>
</dbReference>
<dbReference type="PANTHER" id="PTHR43439:SF2">
    <property type="entry name" value="ENZYME, PUTATIVE (JCVI)-RELATED"/>
    <property type="match status" value="1"/>
</dbReference>
<keyword evidence="5" id="KW-1185">Reference proteome</keyword>
<dbReference type="SUPFAM" id="SSF56801">
    <property type="entry name" value="Acetyl-CoA synthetase-like"/>
    <property type="match status" value="1"/>
</dbReference>
<evidence type="ECO:0000259" key="3">
    <source>
        <dbReference type="Pfam" id="PF00501"/>
    </source>
</evidence>
<dbReference type="InterPro" id="IPR000873">
    <property type="entry name" value="AMP-dep_synth/lig_dom"/>
</dbReference>
<dbReference type="InterPro" id="IPR042099">
    <property type="entry name" value="ANL_N_sf"/>
</dbReference>
<evidence type="ECO:0000313" key="4">
    <source>
        <dbReference type="EMBL" id="KAF2738087.1"/>
    </source>
</evidence>
<sequence>MPEVNGLEPKLLITTISYKAKWMPNQTFMRYPNEQWETKGYRTMTWAQFGKAVDKVAHWLDEQLGTASNNDTIAYLGPSDARYAIMLAATVKTMRKASFSLFIPDGRLTKEGVCKLISSTSCTAWFSAEEDDSATKALDIHLTGIRLCALPSLDWCLGQDTEDIKEYPYDETFEDGKFRVIVIIHTSGTTGNPKPVKHTNGLIASYGGYQELSRIHWPRGIVYDSWIGRAALNCCPPQWLGGLHAMIYSPVFTGTSCIVPPIDSVSLLPDVFKKVVKMNAVDGIKCPPHTIVQLYHDPESQAVLKRFHFILYLGAALDQTIGDDLTEYTRLSSIIGSTETGPYADLSYVDKKLWNTHLFTPENKHRMIPVEGADNLFELVLERPENWPTILAMPWWNPQFDGQTSIETKELYSPVKDKDGSTRWLFAARKDDLTKLSWLAKFRAHDIEVRILKHPDVERVIVGGEGRPTPYVLAEPKDNVLERKTVTALQEELYSGVISRSNDAAVSEISIPKETILIAKKGKPFRLTAKQTISRKLVEQDYAAEIDKAYERLAKNAHIR</sequence>
<dbReference type="PROSITE" id="PS00455">
    <property type="entry name" value="AMP_BINDING"/>
    <property type="match status" value="1"/>
</dbReference>
<dbReference type="InterPro" id="IPR051414">
    <property type="entry name" value="Adenylate-forming_Reductase"/>
</dbReference>
<dbReference type="PANTHER" id="PTHR43439">
    <property type="entry name" value="PHENYLACETATE-COENZYME A LIGASE"/>
    <property type="match status" value="1"/>
</dbReference>
<dbReference type="InterPro" id="IPR020845">
    <property type="entry name" value="AMP-binding_CS"/>
</dbReference>
<reference evidence="4" key="1">
    <citation type="journal article" date="2020" name="Stud. Mycol.">
        <title>101 Dothideomycetes genomes: a test case for predicting lifestyles and emergence of pathogens.</title>
        <authorList>
            <person name="Haridas S."/>
            <person name="Albert R."/>
            <person name="Binder M."/>
            <person name="Bloem J."/>
            <person name="Labutti K."/>
            <person name="Salamov A."/>
            <person name="Andreopoulos B."/>
            <person name="Baker S."/>
            <person name="Barry K."/>
            <person name="Bills G."/>
            <person name="Bluhm B."/>
            <person name="Cannon C."/>
            <person name="Castanera R."/>
            <person name="Culley D."/>
            <person name="Daum C."/>
            <person name="Ezra D."/>
            <person name="Gonzalez J."/>
            <person name="Henrissat B."/>
            <person name="Kuo A."/>
            <person name="Liang C."/>
            <person name="Lipzen A."/>
            <person name="Lutzoni F."/>
            <person name="Magnuson J."/>
            <person name="Mondo S."/>
            <person name="Nolan M."/>
            <person name="Ohm R."/>
            <person name="Pangilinan J."/>
            <person name="Park H.-J."/>
            <person name="Ramirez L."/>
            <person name="Alfaro M."/>
            <person name="Sun H."/>
            <person name="Tritt A."/>
            <person name="Yoshinaga Y."/>
            <person name="Zwiers L.-H."/>
            <person name="Turgeon B."/>
            <person name="Goodwin S."/>
            <person name="Spatafora J."/>
            <person name="Crous P."/>
            <person name="Grigoriev I."/>
        </authorList>
    </citation>
    <scope>NUCLEOTIDE SEQUENCE</scope>
    <source>
        <strain evidence="4">CBS 125425</strain>
    </source>
</reference>
<dbReference type="Pfam" id="PF00501">
    <property type="entry name" value="AMP-binding"/>
    <property type="match status" value="1"/>
</dbReference>
<dbReference type="EMBL" id="ML996111">
    <property type="protein sequence ID" value="KAF2738087.1"/>
    <property type="molecule type" value="Genomic_DNA"/>
</dbReference>
<evidence type="ECO:0000313" key="5">
    <source>
        <dbReference type="Proteomes" id="UP000799444"/>
    </source>
</evidence>
<dbReference type="OrthoDB" id="429813at2759"/>